<dbReference type="Proteomes" id="UP000289708">
    <property type="component" value="Unassembled WGS sequence"/>
</dbReference>
<evidence type="ECO:0000313" key="2">
    <source>
        <dbReference type="EMBL" id="RXF72091.1"/>
    </source>
</evidence>
<name>A0A4Q0MF28_9HYPH</name>
<evidence type="ECO:0000256" key="1">
    <source>
        <dbReference type="SAM" id="MobiDB-lite"/>
    </source>
</evidence>
<organism evidence="2 3">
    <name type="scientific">Hansschlegelia zhihuaiae</name>
    <dbReference type="NCBI Taxonomy" id="405005"/>
    <lineage>
        <taxon>Bacteria</taxon>
        <taxon>Pseudomonadati</taxon>
        <taxon>Pseudomonadota</taxon>
        <taxon>Alphaproteobacteria</taxon>
        <taxon>Hyphomicrobiales</taxon>
        <taxon>Methylopilaceae</taxon>
        <taxon>Hansschlegelia</taxon>
    </lineage>
</organism>
<dbReference type="AlphaFoldDB" id="A0A4Q0MF28"/>
<protein>
    <submittedName>
        <fullName evidence="2">Uncharacterized protein</fullName>
    </submittedName>
</protein>
<dbReference type="RefSeq" id="WP_128778258.1">
    <property type="nucleotide sequence ID" value="NZ_RYFI01000014.1"/>
</dbReference>
<dbReference type="EMBL" id="RYFI01000014">
    <property type="protein sequence ID" value="RXF72091.1"/>
    <property type="molecule type" value="Genomic_DNA"/>
</dbReference>
<keyword evidence="3" id="KW-1185">Reference proteome</keyword>
<dbReference type="OrthoDB" id="7874425at2"/>
<gene>
    <name evidence="2" type="ORF">EK403_14880</name>
</gene>
<reference evidence="2 3" key="1">
    <citation type="submission" date="2018-12" db="EMBL/GenBank/DDBJ databases">
        <title>bacterium Hansschlegelia zhihuaiae S113.</title>
        <authorList>
            <person name="He J."/>
        </authorList>
    </citation>
    <scope>NUCLEOTIDE SEQUENCE [LARGE SCALE GENOMIC DNA]</scope>
    <source>
        <strain evidence="2 3">S 113</strain>
    </source>
</reference>
<feature type="region of interest" description="Disordered" evidence="1">
    <location>
        <begin position="74"/>
        <end position="93"/>
    </location>
</feature>
<accession>A0A4Q0MF28</accession>
<sequence>MEADLSAHLRTCASAFAEAKGVELVTVARRACGDWRFFDRLETGASFTIRKYDDAMAWFSDNWPEGLAWPVGVPRPARAAPQPDEAAEAEAAA</sequence>
<comment type="caution">
    <text evidence="2">The sequence shown here is derived from an EMBL/GenBank/DDBJ whole genome shotgun (WGS) entry which is preliminary data.</text>
</comment>
<evidence type="ECO:0000313" key="3">
    <source>
        <dbReference type="Proteomes" id="UP000289708"/>
    </source>
</evidence>
<proteinExistence type="predicted"/>